<name>A0A0K1QFG2_9BACT</name>
<dbReference type="KEGG" id="llu:AKJ09_11179"/>
<feature type="region of interest" description="Disordered" evidence="1">
    <location>
        <begin position="186"/>
        <end position="218"/>
    </location>
</feature>
<dbReference type="EMBL" id="CP012333">
    <property type="protein sequence ID" value="AKV04516.1"/>
    <property type="molecule type" value="Genomic_DNA"/>
</dbReference>
<accession>A0A0K1QFG2</accession>
<evidence type="ECO:0000313" key="3">
    <source>
        <dbReference type="Proteomes" id="UP000064967"/>
    </source>
</evidence>
<reference evidence="2 3" key="1">
    <citation type="submission" date="2015-08" db="EMBL/GenBank/DDBJ databases">
        <authorList>
            <person name="Babu N.S."/>
            <person name="Beckwith C.J."/>
            <person name="Beseler K.G."/>
            <person name="Brison A."/>
            <person name="Carone J.V."/>
            <person name="Caskin T.P."/>
            <person name="Diamond M."/>
            <person name="Durham M.E."/>
            <person name="Foxe J.M."/>
            <person name="Go M."/>
            <person name="Henderson B.A."/>
            <person name="Jones I.B."/>
            <person name="McGettigan J.A."/>
            <person name="Micheletti S.J."/>
            <person name="Nasrallah M.E."/>
            <person name="Ortiz D."/>
            <person name="Piller C.R."/>
            <person name="Privatt S.R."/>
            <person name="Schneider S.L."/>
            <person name="Sharp S."/>
            <person name="Smith T.C."/>
            <person name="Stanton J.D."/>
            <person name="Ullery H.E."/>
            <person name="Wilson R.J."/>
            <person name="Serrano M.G."/>
            <person name="Buck G."/>
            <person name="Lee V."/>
            <person name="Wang Y."/>
            <person name="Carvalho R."/>
            <person name="Voegtly L."/>
            <person name="Shi R."/>
            <person name="Duckworth R."/>
            <person name="Johnson A."/>
            <person name="Loviza R."/>
            <person name="Walstead R."/>
            <person name="Shah Z."/>
            <person name="Kiflezghi M."/>
            <person name="Wade K."/>
            <person name="Ball S.L."/>
            <person name="Bradley K.W."/>
            <person name="Asai D.J."/>
            <person name="Bowman C.A."/>
            <person name="Russell D.A."/>
            <person name="Pope W.H."/>
            <person name="Jacobs-Sera D."/>
            <person name="Hendrix R.W."/>
            <person name="Hatfull G.F."/>
        </authorList>
    </citation>
    <scope>NUCLEOTIDE SEQUENCE [LARGE SCALE GENOMIC DNA]</scope>
    <source>
        <strain evidence="2 3">DSM 27648</strain>
    </source>
</reference>
<dbReference type="Proteomes" id="UP000064967">
    <property type="component" value="Chromosome"/>
</dbReference>
<sequence>MDFTSLGRCAELRERHIVAAASSSESMQALLERFEQIASPGAGAPVLFLALARLATTACDWLDGELRVELTGDDAKTRISVSTTIGGGFREKAFRDAVLGVPFAEFNHAALTMPKLIEPLVLSESGKRIVLVASSAARKTSLPPPMVTIDPSSFVEIPKYQAPYAGSRPHGVNLPPRPRMETLLGLDDPGLAHEPQHAAPAEPKIVLRRRVREESGSK</sequence>
<gene>
    <name evidence="2" type="ORF">AKJ09_11179</name>
</gene>
<protein>
    <submittedName>
        <fullName evidence="2">Uncharacterized protein</fullName>
    </submittedName>
</protein>
<organism evidence="2 3">
    <name type="scientific">Labilithrix luteola</name>
    <dbReference type="NCBI Taxonomy" id="1391654"/>
    <lineage>
        <taxon>Bacteria</taxon>
        <taxon>Pseudomonadati</taxon>
        <taxon>Myxococcota</taxon>
        <taxon>Polyangia</taxon>
        <taxon>Polyangiales</taxon>
        <taxon>Labilitrichaceae</taxon>
        <taxon>Labilithrix</taxon>
    </lineage>
</organism>
<dbReference type="AlphaFoldDB" id="A0A0K1QFG2"/>
<evidence type="ECO:0000313" key="2">
    <source>
        <dbReference type="EMBL" id="AKV04516.1"/>
    </source>
</evidence>
<keyword evidence="3" id="KW-1185">Reference proteome</keyword>
<proteinExistence type="predicted"/>
<evidence type="ECO:0000256" key="1">
    <source>
        <dbReference type="SAM" id="MobiDB-lite"/>
    </source>
</evidence>